<feature type="transmembrane region" description="Helical" evidence="9">
    <location>
        <begin position="2632"/>
        <end position="2655"/>
    </location>
</feature>
<dbReference type="EMBL" id="LGRX02003579">
    <property type="protein sequence ID" value="KAK3282022.1"/>
    <property type="molecule type" value="Genomic_DNA"/>
</dbReference>
<feature type="compositionally biased region" description="Acidic residues" evidence="8">
    <location>
        <begin position="2884"/>
        <end position="2916"/>
    </location>
</feature>
<feature type="compositionally biased region" description="Polar residues" evidence="8">
    <location>
        <begin position="367"/>
        <end position="388"/>
    </location>
</feature>
<organism evidence="11 12">
    <name type="scientific">Cymbomonas tetramitiformis</name>
    <dbReference type="NCBI Taxonomy" id="36881"/>
    <lineage>
        <taxon>Eukaryota</taxon>
        <taxon>Viridiplantae</taxon>
        <taxon>Chlorophyta</taxon>
        <taxon>Pyramimonadophyceae</taxon>
        <taxon>Pyramimonadales</taxon>
        <taxon>Pyramimonadaceae</taxon>
        <taxon>Cymbomonas</taxon>
    </lineage>
</organism>
<evidence type="ECO:0000256" key="9">
    <source>
        <dbReference type="SAM" id="Phobius"/>
    </source>
</evidence>
<evidence type="ECO:0000259" key="10">
    <source>
        <dbReference type="PROSITE" id="PS50026"/>
    </source>
</evidence>
<dbReference type="PROSITE" id="PS50026">
    <property type="entry name" value="EGF_3"/>
    <property type="match status" value="1"/>
</dbReference>
<feature type="transmembrane region" description="Helical" evidence="9">
    <location>
        <begin position="2701"/>
        <end position="2718"/>
    </location>
</feature>
<feature type="region of interest" description="Disordered" evidence="8">
    <location>
        <begin position="1"/>
        <end position="32"/>
    </location>
</feature>
<feature type="compositionally biased region" description="Gly residues" evidence="8">
    <location>
        <begin position="1757"/>
        <end position="1774"/>
    </location>
</feature>
<evidence type="ECO:0000313" key="11">
    <source>
        <dbReference type="EMBL" id="KAK3282022.1"/>
    </source>
</evidence>
<proteinExistence type="predicted"/>
<feature type="compositionally biased region" description="Low complexity" evidence="8">
    <location>
        <begin position="1820"/>
        <end position="1830"/>
    </location>
</feature>
<evidence type="ECO:0000313" key="12">
    <source>
        <dbReference type="Proteomes" id="UP001190700"/>
    </source>
</evidence>
<evidence type="ECO:0000256" key="5">
    <source>
        <dbReference type="ARBA" id="ARBA00023136"/>
    </source>
</evidence>
<reference evidence="11 12" key="1">
    <citation type="journal article" date="2015" name="Genome Biol. Evol.">
        <title>Comparative Genomics of a Bacterivorous Green Alga Reveals Evolutionary Causalities and Consequences of Phago-Mixotrophic Mode of Nutrition.</title>
        <authorList>
            <person name="Burns J.A."/>
            <person name="Paasch A."/>
            <person name="Narechania A."/>
            <person name="Kim E."/>
        </authorList>
    </citation>
    <scope>NUCLEOTIDE SEQUENCE [LARGE SCALE GENOMIC DNA]</scope>
    <source>
        <strain evidence="11 12">PLY_AMNH</strain>
    </source>
</reference>
<feature type="transmembrane region" description="Helical" evidence="9">
    <location>
        <begin position="2725"/>
        <end position="2748"/>
    </location>
</feature>
<keyword evidence="7" id="KW-0245">EGF-like domain</keyword>
<dbReference type="Gene3D" id="2.10.25.10">
    <property type="entry name" value="Laminin"/>
    <property type="match status" value="1"/>
</dbReference>
<dbReference type="Proteomes" id="UP001190700">
    <property type="component" value="Unassembled WGS sequence"/>
</dbReference>
<keyword evidence="2 9" id="KW-0812">Transmembrane</keyword>
<dbReference type="GO" id="GO:0006816">
    <property type="term" value="P:calcium ion transport"/>
    <property type="evidence" value="ECO:0007669"/>
    <property type="project" value="TreeGrafter"/>
</dbReference>
<sequence>MSPITSSPITRAPATAAPSLTPPPPPPSPPPPTYTLGATSLEVYYQATPESTCMRVNLNASASSLSTLAIYTTDGPSSLSWGMDDFSCVDGLCGVNLCGFSVGSYSVTVSDTQTFTITFTTMSYTDISANTTFHDSVIESYSTAVSSSAGVPPSQVAVTNMYAGSTIIETMVNYTEADIAAGASPDSLASILSGDSASLADMFGNSDILADYASAGISATTAVTTSLIPASDGRQTVALVEEASAPEPSVATSEEEEASPAVPELLAAAPEAAIAVPQEEPFAVPPEESAPGVAEEAPAAPPEELVSTPIGSVAVPKEEPIAAVPEDLASAVPEDLASAVPEDLASAVPEDLASAVPEGPTAVLDDTSGSSSAPADLTSESEGNNNGTLFAGSPPTGNSDSGDINLEETMGSACDSTSCSLCTPDGCLDENGCAADDVHCYGECIDVQAPGNGHACAACPAGMVGDGITCATNLCYDSNGGCDPAVTCRMVDTTGTRVCGECPRGKSPVDSALFSSGWKCAEVDGCADEPCWSEGDFSQTCEDVAAPGTGRVCGACPSGFVPSIDGGCADVDECQEMVNGGCWISQEDPSIRTNCQNTPGSHFCTACPERFIGTGEAGCRMRVMCDTNYGNCDPLAISCTDNIASGYAECGPCPAGYSGTGDTVCVDADGCVLEPCFPGVECTDTQAPDTGRTCGACPEGYRGDGASCEKCDFLLNIDGAMGTVVDGEMKRSFANQLLGVFTGLSASDCILTEGVQYMWDGVTSDGIAVPLDEFTNTAALTLYLPKSTLTANVAYSMRLTASLRGNRDVSSTVTTAFIVKRQALVALIQGGGVQTGEGLPVELDAGVSYDPDDEPGDMAYSWACTRNDTSTALDEEARHCRDTTGALLPARMTRPALSLMLQGAPQGASYTLTCDVMKGDRQARAIAHVVIVSGSPPVPLILPMRQLKHTANTKLTLTSQVQTLLPDSLAVEWSMTPVGKDTEAVALIDIAATPLDRLELVVQSGTLAAGGAYLFTLTATDANGPAWVGLEVRVNSPPHSGSLLAPSPSEGVMLETQFVFEGSGWEDDVEDKPLWYQLRFAVVGATSAEQTMLSQWQPSPAFSTSLPAPGLEAFGHAVAVYLYVKDALEATTLVSQNVVVRPLAFQDEAAQEVYVDGTLEAAAQGAANGEDTSNSVLAVASIFGDADTARDSAGGNVSLARLAQREAMMDVVNAVWEQLVPTTDTVTRMAQSTAAVGNDPAELTTKARADIRGISELMVATTLSGNSDARLTMEGAAALASGLSNVAMGALGAANQSAEVAAAVDVMRSIGLSNAQSLVPGEEAVSVATETLSSVVQCEDLSARGASVASPTGSHVSIPDSVGKQLGASAARVNIVMTGCAVDPHKPGGTSMSSSAVTFEDDSDHHAEILAVSNVTSISMYDNNNNSSELAVHQLEEAITFTLPIHRPPQSAGGRGDAEAASSVAEPFYGARCVYWDQADEAYRSEGCTTLPNPTPPGSSVYWRTVNVSGMTTLAEAWTVEGVEDSNLTAGCEETWRAVYPEYLGTDAGYRKYLGAECGLTGGGPTGSNVSCWWEWRSHSFEGPGCVWADETGCLCTHLTDFAAAQQTEMGSTQPPDRVSVYSTDDMGRVSFNEVAKSVVLLSVLAVFMLGAPTLYLISNYFHNRERLYLLLKLVDGRGQTFKEIDGMWTWSIVDKREKSKDEKKDGNQPTLGSMFAELAAAEKARLDGERLGLISKVKATSLASKWKRQTLSNKSGSGGEPSGSGGEPSGSGGEPAKADGSEQGGAPGEESVLQKRLRSAWKRNAMSNMFSTAANLTLKSNPESSSSNKPPSPTAVSQAMLDPPGAIPEEPAVDITDWEKPTADSPSQARSAPLDSQPAEAAVHLDMPRLTCKIEAPSRILAGTRYAVDTCGDKTVPAGETWEKSMMSRPWPLFTSKQKQITEIPKKSYTMDAYIGEVVTPGPLVSMSDEDPNWDNQVPPDDDADRVLLTETTTTTTTTTTTRSFWAVQQAHLGGSGPVAESYQRLDQESPPATPDTDTEKAFGPPSENTALAQNRGAARTSWKQAKKVAAAPSKAHHAIPTARTLFSAMRVNIFRLQLCIPLDYLEEQAKLQMSDSRRRQRCSDLSTQALADVGQELKEVANATMTRTVQKHITGALARGGGPVMESFQEDDAEIKAEGAEKRHEAAMAQNELQSLLNSQAANGRVSTPPDVILPLDTTARFPDEKAALKAKRMWKMLQKRTKDLPVERMIGTAMVQAFLGIKAIMSKVDLAEQAHLAAAAPWQMPNNRPFTWWVSAFKVLIGSVARTGWYKRSALWNAIFLQRVNGSFEMSPFLAMVLKAGEPLEDLAENPLSPFDVAVLKSSVPTKLRDVFMDYSKQDEEEVEDALILMQECWATILVNQWLETVPFSWTENPNDDPAQQVTLRGRSEMFLRSVGMTHPRFDDMLPELKEIAARLVAMWAEDHDEKILHVFSVKGPAKSKAKLARSFADMTLAQRYTKLMQLSRRYSIVAKRNIKWLAKAHPLGAIYLITATEPFSRSERILIQTNTFILMLVFTVWFYYSKAVNCCKDFRVFVDCPDPFEVNEPCLGYDFCAVLKEAGAEEMLPDEILPTSFFCTAFPQSSFTGRMWVILIIVGILTPVTMILSQCFIMAANANVPGHWGIYVTKKAEKAFGAAPTAVMQTIFVTLYAIFFNFQKFNKAVAVTMVAMIGCMLKPHHIQRAIAFVLSICKWIHFYTLTALSIIWHRVRGTKRQTELTEEEELLKKVHLISPVEQYLQKLAYFCILVAWVTCAFSLLTYSMLIREMMGADAETELIRAWATVLAVEMFGKEAIKLIVLRLSVDAFMQKIEKLFTSQDHPAFLWFEQYIMTVIMANAKEMDDSGDQDMGDDADADGGGDDEVGGDNEGGAEIDV</sequence>
<feature type="region of interest" description="Disordered" evidence="8">
    <location>
        <begin position="1819"/>
        <end position="1880"/>
    </location>
</feature>
<comment type="caution">
    <text evidence="11">The sequence shown here is derived from an EMBL/GenBank/DDBJ whole genome shotgun (WGS) entry which is preliminary data.</text>
</comment>
<dbReference type="GO" id="GO:0005261">
    <property type="term" value="F:monoatomic cation channel activity"/>
    <property type="evidence" value="ECO:0007669"/>
    <property type="project" value="TreeGrafter"/>
</dbReference>
<dbReference type="SMART" id="SM00179">
    <property type="entry name" value="EGF_CA"/>
    <property type="match status" value="2"/>
</dbReference>
<dbReference type="SMART" id="SM00181">
    <property type="entry name" value="EGF"/>
    <property type="match status" value="6"/>
</dbReference>
<dbReference type="Pfam" id="PF02010">
    <property type="entry name" value="REJ"/>
    <property type="match status" value="1"/>
</dbReference>
<dbReference type="GO" id="GO:0005886">
    <property type="term" value="C:plasma membrane"/>
    <property type="evidence" value="ECO:0007669"/>
    <property type="project" value="TreeGrafter"/>
</dbReference>
<keyword evidence="3" id="KW-0677">Repeat</keyword>
<comment type="subcellular location">
    <subcellularLocation>
        <location evidence="1">Membrane</location>
    </subcellularLocation>
</comment>
<dbReference type="InterPro" id="IPR000742">
    <property type="entry name" value="EGF"/>
</dbReference>
<feature type="transmembrane region" description="Helical" evidence="9">
    <location>
        <begin position="2545"/>
        <end position="2564"/>
    </location>
</feature>
<evidence type="ECO:0000256" key="1">
    <source>
        <dbReference type="ARBA" id="ARBA00004370"/>
    </source>
</evidence>
<feature type="compositionally biased region" description="Pro residues" evidence="8">
    <location>
        <begin position="20"/>
        <end position="32"/>
    </location>
</feature>
<dbReference type="InterPro" id="IPR002859">
    <property type="entry name" value="PKD/REJ-like"/>
</dbReference>
<dbReference type="GO" id="GO:0005509">
    <property type="term" value="F:calcium ion binding"/>
    <property type="evidence" value="ECO:0007669"/>
    <property type="project" value="InterPro"/>
</dbReference>
<evidence type="ECO:0000256" key="6">
    <source>
        <dbReference type="ARBA" id="ARBA00023157"/>
    </source>
</evidence>
<dbReference type="CDD" id="cd00054">
    <property type="entry name" value="EGF_CA"/>
    <property type="match status" value="1"/>
</dbReference>
<accession>A0AAE0GPR2</accession>
<feature type="region of interest" description="Disordered" evidence="8">
    <location>
        <begin position="242"/>
        <end position="261"/>
    </location>
</feature>
<feature type="domain" description="EGF-like" evidence="10">
    <location>
        <begin position="667"/>
        <end position="709"/>
    </location>
</feature>
<feature type="region of interest" description="Disordered" evidence="8">
    <location>
        <begin position="282"/>
        <end position="304"/>
    </location>
</feature>
<keyword evidence="12" id="KW-1185">Reference proteome</keyword>
<keyword evidence="4 9" id="KW-1133">Transmembrane helix</keyword>
<gene>
    <name evidence="11" type="ORF">CYMTET_10221</name>
</gene>
<feature type="transmembrane region" description="Helical" evidence="9">
    <location>
        <begin position="2783"/>
        <end position="2802"/>
    </location>
</feature>
<evidence type="ECO:0000256" key="3">
    <source>
        <dbReference type="ARBA" id="ARBA00022737"/>
    </source>
</evidence>
<evidence type="ECO:0000256" key="2">
    <source>
        <dbReference type="ARBA" id="ARBA00022692"/>
    </source>
</evidence>
<feature type="compositionally biased region" description="Low complexity" evidence="8">
    <location>
        <begin position="242"/>
        <end position="252"/>
    </location>
</feature>
<feature type="region of interest" description="Disordered" evidence="8">
    <location>
        <begin position="358"/>
        <end position="404"/>
    </location>
</feature>
<dbReference type="InterPro" id="IPR001881">
    <property type="entry name" value="EGF-like_Ca-bd_dom"/>
</dbReference>
<feature type="region of interest" description="Disordered" evidence="8">
    <location>
        <begin position="2017"/>
        <end position="2049"/>
    </location>
</feature>
<keyword evidence="5 9" id="KW-0472">Membrane</keyword>
<evidence type="ECO:0000256" key="8">
    <source>
        <dbReference type="SAM" id="MobiDB-lite"/>
    </source>
</evidence>
<name>A0AAE0GPR2_9CHLO</name>
<protein>
    <recommendedName>
        <fullName evidence="10">EGF-like domain-containing protein</fullName>
    </recommendedName>
</protein>
<comment type="caution">
    <text evidence="7">Lacks conserved residue(s) required for the propagation of feature annotation.</text>
</comment>
<evidence type="ECO:0000256" key="7">
    <source>
        <dbReference type="PROSITE-ProRule" id="PRU00076"/>
    </source>
</evidence>
<evidence type="ECO:0000256" key="4">
    <source>
        <dbReference type="ARBA" id="ARBA00022989"/>
    </source>
</evidence>
<dbReference type="PANTHER" id="PTHR46730">
    <property type="entry name" value="POLYCYSTIN-1"/>
    <property type="match status" value="1"/>
</dbReference>
<keyword evidence="6" id="KW-1015">Disulfide bond</keyword>
<feature type="transmembrane region" description="Helical" evidence="9">
    <location>
        <begin position="2675"/>
        <end position="2695"/>
    </location>
</feature>
<feature type="region of interest" description="Disordered" evidence="8">
    <location>
        <begin position="1749"/>
        <end position="1795"/>
    </location>
</feature>
<feature type="region of interest" description="Disordered" evidence="8">
    <location>
        <begin position="2883"/>
        <end position="2916"/>
    </location>
</feature>
<dbReference type="PANTHER" id="PTHR46730:SF1">
    <property type="entry name" value="PLAT DOMAIN-CONTAINING PROTEIN"/>
    <property type="match status" value="1"/>
</dbReference>